<dbReference type="Proteomes" id="UP001148629">
    <property type="component" value="Unassembled WGS sequence"/>
</dbReference>
<evidence type="ECO:0000313" key="1">
    <source>
        <dbReference type="EMBL" id="KAJ3531130.1"/>
    </source>
</evidence>
<gene>
    <name evidence="1" type="ORF">NM208_g9020</name>
</gene>
<name>A0ACC1S3C5_9HYPO</name>
<protein>
    <submittedName>
        <fullName evidence="1">Uncharacterized protein</fullName>
    </submittedName>
</protein>
<reference evidence="1" key="1">
    <citation type="submission" date="2022-08" db="EMBL/GenBank/DDBJ databases">
        <title>Genome Sequence of Fusarium decemcellulare.</title>
        <authorList>
            <person name="Buettner E."/>
        </authorList>
    </citation>
    <scope>NUCLEOTIDE SEQUENCE</scope>
    <source>
        <strain evidence="1">Babe19</strain>
    </source>
</reference>
<proteinExistence type="predicted"/>
<accession>A0ACC1S3C5</accession>
<organism evidence="1 2">
    <name type="scientific">Fusarium decemcellulare</name>
    <dbReference type="NCBI Taxonomy" id="57161"/>
    <lineage>
        <taxon>Eukaryota</taxon>
        <taxon>Fungi</taxon>
        <taxon>Dikarya</taxon>
        <taxon>Ascomycota</taxon>
        <taxon>Pezizomycotina</taxon>
        <taxon>Sordariomycetes</taxon>
        <taxon>Hypocreomycetidae</taxon>
        <taxon>Hypocreales</taxon>
        <taxon>Nectriaceae</taxon>
        <taxon>Fusarium</taxon>
        <taxon>Fusarium decemcellulare species complex</taxon>
    </lineage>
</organism>
<dbReference type="EMBL" id="JANRMS010001094">
    <property type="protein sequence ID" value="KAJ3531130.1"/>
    <property type="molecule type" value="Genomic_DNA"/>
</dbReference>
<evidence type="ECO:0000313" key="2">
    <source>
        <dbReference type="Proteomes" id="UP001148629"/>
    </source>
</evidence>
<keyword evidence="2" id="KW-1185">Reference proteome</keyword>
<comment type="caution">
    <text evidence="1">The sequence shown here is derived from an EMBL/GenBank/DDBJ whole genome shotgun (WGS) entry which is preliminary data.</text>
</comment>
<sequence>MPGDDGLENSTTARVTASRNICPAPNTRSLTFLFDPPGFLSDVQNFVNDPAMFRSQLGHYGALISGSFALGFFRLTYKEVQRLDVFLEDGSGADEFASYLQETEKYQSDSQEVETTPRRRIYSRVLRPNMKLCMIRTTGPPTQDILTSPSTTAYVNFITWNKAFSIFPRQTLIEHRFYPLKPLGNDFGVELNELASQGWTARDILWPDYAEDKLSGLVGVRRVGDGLSMVIPLDTNSVSPPWIPNYVIECAQFDICDNGPRFGKSRTISSQFGRAHIANRAPPWSFIQIRAKELRSPALHYSYTTGSTKWHDFVGERVRRWAWLELYKIEERDRPVQSSTSFPLVSEISIPQGFETPRSWDYADDQMPAWYQEWERK</sequence>